<feature type="transmembrane region" description="Helical" evidence="12">
    <location>
        <begin position="87"/>
        <end position="104"/>
    </location>
</feature>
<keyword evidence="5" id="KW-0276">Fatty acid metabolism</keyword>
<dbReference type="EMBL" id="CP140158">
    <property type="protein sequence ID" value="WQG86305.1"/>
    <property type="molecule type" value="Genomic_DNA"/>
</dbReference>
<dbReference type="PANTHER" id="PTHR11351:SF31">
    <property type="entry name" value="DESATURASE 1, ISOFORM A-RELATED"/>
    <property type="match status" value="1"/>
</dbReference>
<dbReference type="Pfam" id="PF00487">
    <property type="entry name" value="FA_desaturase"/>
    <property type="match status" value="1"/>
</dbReference>
<dbReference type="Proteomes" id="UP001324185">
    <property type="component" value="Chromosome"/>
</dbReference>
<accession>A0ABZ0X6Z7</accession>
<protein>
    <submittedName>
        <fullName evidence="14">Acyl-CoA desaturase</fullName>
        <ecNumber evidence="14">1.14.19.-</ecNumber>
    </submittedName>
</protein>
<reference evidence="14 15" key="1">
    <citation type="submission" date="2023-11" db="EMBL/GenBank/DDBJ databases">
        <title>MicrobeMod: A computational toolkit for identifying prokaryotic methylation and restriction-modification with nanopore sequencing.</title>
        <authorList>
            <person name="Crits-Christoph A."/>
            <person name="Kang S.C."/>
            <person name="Lee H."/>
            <person name="Ostrov N."/>
        </authorList>
    </citation>
    <scope>NUCLEOTIDE SEQUENCE [LARGE SCALE GENOMIC DNA]</scope>
    <source>
        <strain evidence="14 15">DSMZ 16071</strain>
    </source>
</reference>
<gene>
    <name evidence="14" type="ORF">SR900_05305</name>
</gene>
<keyword evidence="3" id="KW-0444">Lipid biosynthesis</keyword>
<name>A0ABZ0X6Z7_9GAMM</name>
<proteinExistence type="inferred from homology"/>
<evidence type="ECO:0000256" key="12">
    <source>
        <dbReference type="SAM" id="Phobius"/>
    </source>
</evidence>
<keyword evidence="9" id="KW-0443">Lipid metabolism</keyword>
<evidence type="ECO:0000313" key="14">
    <source>
        <dbReference type="EMBL" id="WQG86305.1"/>
    </source>
</evidence>
<evidence type="ECO:0000256" key="9">
    <source>
        <dbReference type="ARBA" id="ARBA00023098"/>
    </source>
</evidence>
<evidence type="ECO:0000256" key="11">
    <source>
        <dbReference type="ARBA" id="ARBA00023160"/>
    </source>
</evidence>
<comment type="subcellular location">
    <subcellularLocation>
        <location evidence="1">Membrane</location>
        <topology evidence="1">Multi-pass membrane protein</topology>
    </subcellularLocation>
</comment>
<evidence type="ECO:0000256" key="3">
    <source>
        <dbReference type="ARBA" id="ARBA00022516"/>
    </source>
</evidence>
<keyword evidence="10 12" id="KW-0472">Membrane</keyword>
<evidence type="ECO:0000256" key="5">
    <source>
        <dbReference type="ARBA" id="ARBA00022832"/>
    </source>
</evidence>
<dbReference type="InterPro" id="IPR005804">
    <property type="entry name" value="FA_desaturase_dom"/>
</dbReference>
<evidence type="ECO:0000256" key="4">
    <source>
        <dbReference type="ARBA" id="ARBA00022692"/>
    </source>
</evidence>
<feature type="transmembrane region" description="Helical" evidence="12">
    <location>
        <begin position="50"/>
        <end position="67"/>
    </location>
</feature>
<dbReference type="PRINTS" id="PR00075">
    <property type="entry name" value="FACDDSATRASE"/>
</dbReference>
<keyword evidence="7 14" id="KW-0560">Oxidoreductase</keyword>
<evidence type="ECO:0000259" key="13">
    <source>
        <dbReference type="Pfam" id="PF00487"/>
    </source>
</evidence>
<dbReference type="CDD" id="cd03505">
    <property type="entry name" value="Delta9-FADS-like"/>
    <property type="match status" value="1"/>
</dbReference>
<dbReference type="PANTHER" id="PTHR11351">
    <property type="entry name" value="ACYL-COA DESATURASE"/>
    <property type="match status" value="1"/>
</dbReference>
<evidence type="ECO:0000256" key="10">
    <source>
        <dbReference type="ARBA" id="ARBA00023136"/>
    </source>
</evidence>
<keyword evidence="11" id="KW-0275">Fatty acid biosynthesis</keyword>
<dbReference type="GO" id="GO:0016491">
    <property type="term" value="F:oxidoreductase activity"/>
    <property type="evidence" value="ECO:0007669"/>
    <property type="project" value="UniProtKB-KW"/>
</dbReference>
<keyword evidence="15" id="KW-1185">Reference proteome</keyword>
<dbReference type="InterPro" id="IPR015876">
    <property type="entry name" value="Acyl-CoA_DS"/>
</dbReference>
<feature type="transmembrane region" description="Helical" evidence="12">
    <location>
        <begin position="173"/>
        <end position="194"/>
    </location>
</feature>
<keyword evidence="8" id="KW-0408">Iron</keyword>
<evidence type="ECO:0000256" key="8">
    <source>
        <dbReference type="ARBA" id="ARBA00023004"/>
    </source>
</evidence>
<evidence type="ECO:0000256" key="2">
    <source>
        <dbReference type="ARBA" id="ARBA00008749"/>
    </source>
</evidence>
<dbReference type="RefSeq" id="WP_018624342.1">
    <property type="nucleotide sequence ID" value="NZ_CP140158.1"/>
</dbReference>
<keyword evidence="6 12" id="KW-1133">Transmembrane helix</keyword>
<organism evidence="14 15">
    <name type="scientific">Kangiella aquimarina</name>
    <dbReference type="NCBI Taxonomy" id="261965"/>
    <lineage>
        <taxon>Bacteria</taxon>
        <taxon>Pseudomonadati</taxon>
        <taxon>Pseudomonadota</taxon>
        <taxon>Gammaproteobacteria</taxon>
        <taxon>Kangiellales</taxon>
        <taxon>Kangiellaceae</taxon>
        <taxon>Kangiella</taxon>
    </lineage>
</organism>
<feature type="domain" description="Fatty acid desaturase" evidence="13">
    <location>
        <begin position="50"/>
        <end position="250"/>
    </location>
</feature>
<sequence length="303" mass="35264">MMEPVLRVNGKNANPNEGNVVTDWPKAIWNLGMILASVALIPFYTTSGSVLLFVVLTYFTLLIGHSAGMHRMMIHRSFKAIKPVERVLIYIGVLVGMSGPYGVIKIHDLRDWAQRQNKCHDFFSHKRSYWQDLWWQLTSRFKFTHPPLLQIEDHLQNDRFYQFLEKTWRLHQIPLAFILYYFGGLPFVVWGIFVRVSVSVVGHWTITYFCHNPGQGRWKVKGAYVQASNLPGLGILTYGECWHNNHHAFPESARIGIEKGQSDPTWHFIEFLKTLGWVIEVKLPRPAELREDLQEQSNNKYLE</sequence>
<evidence type="ECO:0000256" key="6">
    <source>
        <dbReference type="ARBA" id="ARBA00022989"/>
    </source>
</evidence>
<evidence type="ECO:0000256" key="7">
    <source>
        <dbReference type="ARBA" id="ARBA00023002"/>
    </source>
</evidence>
<comment type="similarity">
    <text evidence="2">Belongs to the fatty acid desaturase type 2 family.</text>
</comment>
<feature type="transmembrane region" description="Helical" evidence="12">
    <location>
        <begin position="27"/>
        <end position="44"/>
    </location>
</feature>
<evidence type="ECO:0000256" key="1">
    <source>
        <dbReference type="ARBA" id="ARBA00004141"/>
    </source>
</evidence>
<keyword evidence="4 12" id="KW-0812">Transmembrane</keyword>
<dbReference type="EC" id="1.14.19.-" evidence="14"/>
<evidence type="ECO:0000313" key="15">
    <source>
        <dbReference type="Proteomes" id="UP001324185"/>
    </source>
</evidence>